<protein>
    <submittedName>
        <fullName evidence="8">MFS transporter</fullName>
    </submittedName>
</protein>
<comment type="caution">
    <text evidence="8">The sequence shown here is derived from an EMBL/GenBank/DDBJ whole genome shotgun (WGS) entry which is preliminary data.</text>
</comment>
<keyword evidence="3 6" id="KW-0812">Transmembrane</keyword>
<evidence type="ECO:0000256" key="1">
    <source>
        <dbReference type="ARBA" id="ARBA00004651"/>
    </source>
</evidence>
<evidence type="ECO:0000256" key="3">
    <source>
        <dbReference type="ARBA" id="ARBA00022692"/>
    </source>
</evidence>
<dbReference type="RefSeq" id="WP_255972235.1">
    <property type="nucleotide sequence ID" value="NZ_JANFQF010000019.1"/>
</dbReference>
<feature type="transmembrane region" description="Helical" evidence="6">
    <location>
        <begin position="348"/>
        <end position="366"/>
    </location>
</feature>
<comment type="subcellular location">
    <subcellularLocation>
        <location evidence="1">Cell membrane</location>
        <topology evidence="1">Multi-pass membrane protein</topology>
    </subcellularLocation>
</comment>
<evidence type="ECO:0000256" key="2">
    <source>
        <dbReference type="ARBA" id="ARBA00022448"/>
    </source>
</evidence>
<reference evidence="8 9" key="1">
    <citation type="submission" date="2022-07" db="EMBL/GenBank/DDBJ databases">
        <title>Degradation activity of malathion, p-nitrophenol and potential low-temperature adaptation strategy of Rhodococcus sp. FXJ9.536.</title>
        <authorList>
            <person name="Huang J."/>
            <person name="Huang Y."/>
        </authorList>
    </citation>
    <scope>NUCLEOTIDE SEQUENCE [LARGE SCALE GENOMIC DNA]</scope>
    <source>
        <strain evidence="8 9">FXJ9.536</strain>
    </source>
</reference>
<feature type="transmembrane region" description="Helical" evidence="6">
    <location>
        <begin position="87"/>
        <end position="106"/>
    </location>
</feature>
<dbReference type="SUPFAM" id="SSF103473">
    <property type="entry name" value="MFS general substrate transporter"/>
    <property type="match status" value="1"/>
</dbReference>
<dbReference type="Gene3D" id="1.20.1250.20">
    <property type="entry name" value="MFS general substrate transporter like domains"/>
    <property type="match status" value="2"/>
</dbReference>
<keyword evidence="4 6" id="KW-1133">Transmembrane helix</keyword>
<evidence type="ECO:0000259" key="7">
    <source>
        <dbReference type="PROSITE" id="PS50850"/>
    </source>
</evidence>
<evidence type="ECO:0000313" key="8">
    <source>
        <dbReference type="EMBL" id="MCQ4121570.1"/>
    </source>
</evidence>
<feature type="transmembrane region" description="Helical" evidence="6">
    <location>
        <begin position="179"/>
        <end position="198"/>
    </location>
</feature>
<dbReference type="PANTHER" id="PTHR43385">
    <property type="entry name" value="RIBOFLAVIN TRANSPORTER RIBJ"/>
    <property type="match status" value="1"/>
</dbReference>
<dbReference type="EMBL" id="JANFQF010000019">
    <property type="protein sequence ID" value="MCQ4121570.1"/>
    <property type="molecule type" value="Genomic_DNA"/>
</dbReference>
<feature type="transmembrane region" description="Helical" evidence="6">
    <location>
        <begin position="53"/>
        <end position="75"/>
    </location>
</feature>
<keyword evidence="9" id="KW-1185">Reference proteome</keyword>
<dbReference type="PANTHER" id="PTHR43385:SF1">
    <property type="entry name" value="RIBOFLAVIN TRANSPORTER RIBJ"/>
    <property type="match status" value="1"/>
</dbReference>
<dbReference type="InterPro" id="IPR036259">
    <property type="entry name" value="MFS_trans_sf"/>
</dbReference>
<sequence length="409" mass="42202">MAEATTLPQTASSMDRGGLRRILAVLCLTEITSWGVLYYAFPVLSVSISADTGWSLPVLTAAFSLSQLAAALTGIPVGRIIDRIGPRAVMTAGSVLAVPALLVVAAAPNLPIFYTGWLAAGIAMGAVLYPPAFAALTRWYGDDYVTALMILTLAAGLASTVFAPLTAALVDRYDWRTTYLVLAVILAIITVPGHLLGLRGRWPHPPAPTGSHPVEHRDASRSRAFLALVIALSLGAFAAFAGVFNLVPLLIEQGFSPSLAALTLGLGGAGQVLGRLGYLPIAARTTARTRIVVILAATAASTALLGLVSTTAALIGVAIGAGLVRGIFTLIQATAITDRWGATHYGRLNGLMSAPVVIVMALAPWAGTALSAWTGSYAHTYLMLAALALVAALVAAASMPTDPNPSDFD</sequence>
<feature type="transmembrane region" description="Helical" evidence="6">
    <location>
        <begin position="259"/>
        <end position="279"/>
    </location>
</feature>
<feature type="transmembrane region" description="Helical" evidence="6">
    <location>
        <begin position="112"/>
        <end position="132"/>
    </location>
</feature>
<feature type="transmembrane region" description="Helical" evidence="6">
    <location>
        <begin position="291"/>
        <end position="308"/>
    </location>
</feature>
<evidence type="ECO:0000313" key="9">
    <source>
        <dbReference type="Proteomes" id="UP001524501"/>
    </source>
</evidence>
<evidence type="ECO:0000256" key="6">
    <source>
        <dbReference type="SAM" id="Phobius"/>
    </source>
</evidence>
<feature type="transmembrane region" description="Helical" evidence="6">
    <location>
        <begin position="225"/>
        <end position="247"/>
    </location>
</feature>
<keyword evidence="2" id="KW-0813">Transport</keyword>
<feature type="transmembrane region" description="Helical" evidence="6">
    <location>
        <begin position="378"/>
        <end position="397"/>
    </location>
</feature>
<dbReference type="InterPro" id="IPR052983">
    <property type="entry name" value="MFS_Riboflavin_Transporter"/>
</dbReference>
<feature type="transmembrane region" description="Helical" evidence="6">
    <location>
        <begin position="144"/>
        <end position="167"/>
    </location>
</feature>
<accession>A0ABT1QKJ4</accession>
<dbReference type="PROSITE" id="PS50850">
    <property type="entry name" value="MFS"/>
    <property type="match status" value="1"/>
</dbReference>
<evidence type="ECO:0000256" key="4">
    <source>
        <dbReference type="ARBA" id="ARBA00022989"/>
    </source>
</evidence>
<name>A0ABT1QKJ4_9NOCA</name>
<keyword evidence="5 6" id="KW-0472">Membrane</keyword>
<dbReference type="CDD" id="cd17355">
    <property type="entry name" value="MFS_YcxA_like"/>
    <property type="match status" value="1"/>
</dbReference>
<feature type="transmembrane region" description="Helical" evidence="6">
    <location>
        <begin position="22"/>
        <end position="41"/>
    </location>
</feature>
<dbReference type="Pfam" id="PF07690">
    <property type="entry name" value="MFS_1"/>
    <property type="match status" value="1"/>
</dbReference>
<evidence type="ECO:0000256" key="5">
    <source>
        <dbReference type="ARBA" id="ARBA00023136"/>
    </source>
</evidence>
<dbReference type="InterPro" id="IPR020846">
    <property type="entry name" value="MFS_dom"/>
</dbReference>
<organism evidence="8 9">
    <name type="scientific">Rhodococcus tibetensis</name>
    <dbReference type="NCBI Taxonomy" id="2965064"/>
    <lineage>
        <taxon>Bacteria</taxon>
        <taxon>Bacillati</taxon>
        <taxon>Actinomycetota</taxon>
        <taxon>Actinomycetes</taxon>
        <taxon>Mycobacteriales</taxon>
        <taxon>Nocardiaceae</taxon>
        <taxon>Rhodococcus</taxon>
    </lineage>
</organism>
<feature type="domain" description="Major facilitator superfamily (MFS) profile" evidence="7">
    <location>
        <begin position="19"/>
        <end position="403"/>
    </location>
</feature>
<dbReference type="Proteomes" id="UP001524501">
    <property type="component" value="Unassembled WGS sequence"/>
</dbReference>
<gene>
    <name evidence="8" type="ORF">NOF53_20780</name>
</gene>
<proteinExistence type="predicted"/>
<dbReference type="InterPro" id="IPR011701">
    <property type="entry name" value="MFS"/>
</dbReference>